<accession>A0AAN9IDH7</accession>
<evidence type="ECO:0000313" key="2">
    <source>
        <dbReference type="EMBL" id="KAK7273070.1"/>
    </source>
</evidence>
<organism evidence="2 3">
    <name type="scientific">Crotalaria pallida</name>
    <name type="common">Smooth rattlebox</name>
    <name type="synonym">Crotalaria striata</name>
    <dbReference type="NCBI Taxonomy" id="3830"/>
    <lineage>
        <taxon>Eukaryota</taxon>
        <taxon>Viridiplantae</taxon>
        <taxon>Streptophyta</taxon>
        <taxon>Embryophyta</taxon>
        <taxon>Tracheophyta</taxon>
        <taxon>Spermatophyta</taxon>
        <taxon>Magnoliopsida</taxon>
        <taxon>eudicotyledons</taxon>
        <taxon>Gunneridae</taxon>
        <taxon>Pentapetalae</taxon>
        <taxon>rosids</taxon>
        <taxon>fabids</taxon>
        <taxon>Fabales</taxon>
        <taxon>Fabaceae</taxon>
        <taxon>Papilionoideae</taxon>
        <taxon>50 kb inversion clade</taxon>
        <taxon>genistoids sensu lato</taxon>
        <taxon>core genistoids</taxon>
        <taxon>Crotalarieae</taxon>
        <taxon>Crotalaria</taxon>
    </lineage>
</organism>
<proteinExistence type="predicted"/>
<reference evidence="2 3" key="1">
    <citation type="submission" date="2024-01" db="EMBL/GenBank/DDBJ databases">
        <title>The genomes of 5 underutilized Papilionoideae crops provide insights into root nodulation and disease resistanc.</title>
        <authorList>
            <person name="Yuan L."/>
        </authorList>
    </citation>
    <scope>NUCLEOTIDE SEQUENCE [LARGE SCALE GENOMIC DNA]</scope>
    <source>
        <strain evidence="2">ZHUSHIDOU_FW_LH</strain>
        <tissue evidence="2">Leaf</tissue>
    </source>
</reference>
<keyword evidence="1" id="KW-0812">Transmembrane</keyword>
<gene>
    <name evidence="2" type="ORF">RIF29_14116</name>
</gene>
<sequence length="85" mass="9218">MRAEQRDCCGGGGLGVRGLLFAIGGGGCLVLFGRGVLQRAKGRRRWLEEKKGRRYLEGEEGEGGRGGRCVKGKGLWRTVVVLSRQ</sequence>
<feature type="transmembrane region" description="Helical" evidence="1">
    <location>
        <begin position="19"/>
        <end position="37"/>
    </location>
</feature>
<dbReference type="PROSITE" id="PS51257">
    <property type="entry name" value="PROKAR_LIPOPROTEIN"/>
    <property type="match status" value="1"/>
</dbReference>
<name>A0AAN9IDH7_CROPI</name>
<dbReference type="AlphaFoldDB" id="A0AAN9IDH7"/>
<protein>
    <submittedName>
        <fullName evidence="2">Uncharacterized protein</fullName>
    </submittedName>
</protein>
<evidence type="ECO:0000313" key="3">
    <source>
        <dbReference type="Proteomes" id="UP001372338"/>
    </source>
</evidence>
<comment type="caution">
    <text evidence="2">The sequence shown here is derived from an EMBL/GenBank/DDBJ whole genome shotgun (WGS) entry which is preliminary data.</text>
</comment>
<dbReference type="Proteomes" id="UP001372338">
    <property type="component" value="Unassembled WGS sequence"/>
</dbReference>
<evidence type="ECO:0000256" key="1">
    <source>
        <dbReference type="SAM" id="Phobius"/>
    </source>
</evidence>
<dbReference type="EMBL" id="JAYWIO010000003">
    <property type="protein sequence ID" value="KAK7273070.1"/>
    <property type="molecule type" value="Genomic_DNA"/>
</dbReference>
<keyword evidence="3" id="KW-1185">Reference proteome</keyword>
<keyword evidence="1" id="KW-0472">Membrane</keyword>
<keyword evidence="1" id="KW-1133">Transmembrane helix</keyword>